<accession>A0AAT9FHR7</accession>
<organism evidence="4">
    <name type="scientific">Oceaniferula spumae</name>
    <dbReference type="NCBI Taxonomy" id="2979115"/>
    <lineage>
        <taxon>Bacteria</taxon>
        <taxon>Pseudomonadati</taxon>
        <taxon>Verrucomicrobiota</taxon>
        <taxon>Verrucomicrobiia</taxon>
        <taxon>Verrucomicrobiales</taxon>
        <taxon>Verrucomicrobiaceae</taxon>
        <taxon>Oceaniferula</taxon>
    </lineage>
</organism>
<dbReference type="KEGG" id="osu:NT6N_05620"/>
<dbReference type="GO" id="GO:0000428">
    <property type="term" value="C:DNA-directed RNA polymerase complex"/>
    <property type="evidence" value="ECO:0007669"/>
    <property type="project" value="UniProtKB-KW"/>
</dbReference>
<dbReference type="GO" id="GO:0006351">
    <property type="term" value="P:DNA-templated transcription"/>
    <property type="evidence" value="ECO:0007669"/>
    <property type="project" value="InterPro"/>
</dbReference>
<proteinExistence type="predicted"/>
<evidence type="ECO:0000256" key="3">
    <source>
        <dbReference type="SAM" id="MobiDB-lite"/>
    </source>
</evidence>
<dbReference type="EMBL" id="AP026866">
    <property type="protein sequence ID" value="BDS05522.1"/>
    <property type="molecule type" value="Genomic_DNA"/>
</dbReference>
<gene>
    <name evidence="4" type="ORF">NT6N_05620</name>
</gene>
<keyword evidence="1" id="KW-0240">DNA-directed RNA polymerase</keyword>
<dbReference type="GO" id="GO:0003899">
    <property type="term" value="F:DNA-directed RNA polymerase activity"/>
    <property type="evidence" value="ECO:0007669"/>
    <property type="project" value="InterPro"/>
</dbReference>
<evidence type="ECO:0000256" key="1">
    <source>
        <dbReference type="ARBA" id="ARBA00022478"/>
    </source>
</evidence>
<dbReference type="GO" id="GO:0003677">
    <property type="term" value="F:DNA binding"/>
    <property type="evidence" value="ECO:0007669"/>
    <property type="project" value="InterPro"/>
</dbReference>
<sequence>MEPSNIVPFEQSKPASRFPEKSMKSNLVVKAAEIIQDPQILVNVVSQRVAQLNQGRSPLIDTVPSMGAADIALTEIIEGKVVIAKADGE</sequence>
<keyword evidence="2" id="KW-0804">Transcription</keyword>
<dbReference type="AlphaFoldDB" id="A0AAT9FHR7"/>
<dbReference type="NCBIfam" id="NF001579">
    <property type="entry name" value="PRK00392.6-2"/>
    <property type="match status" value="1"/>
</dbReference>
<evidence type="ECO:0000313" key="4">
    <source>
        <dbReference type="EMBL" id="BDS05522.1"/>
    </source>
</evidence>
<dbReference type="SUPFAM" id="SSF63562">
    <property type="entry name" value="RPB6/omega subunit-like"/>
    <property type="match status" value="1"/>
</dbReference>
<evidence type="ECO:0000256" key="2">
    <source>
        <dbReference type="ARBA" id="ARBA00023163"/>
    </source>
</evidence>
<dbReference type="Gene3D" id="3.90.940.10">
    <property type="match status" value="1"/>
</dbReference>
<protein>
    <recommendedName>
        <fullName evidence="5">DNA-directed RNA polymerase subunit omega</fullName>
    </recommendedName>
</protein>
<reference evidence="4" key="1">
    <citation type="submission" date="2024-07" db="EMBL/GenBank/DDBJ databases">
        <title>Complete genome sequence of Verrucomicrobiaceae bacterium NT6N.</title>
        <authorList>
            <person name="Huang C."/>
            <person name="Takami H."/>
            <person name="Hamasaki K."/>
        </authorList>
    </citation>
    <scope>NUCLEOTIDE SEQUENCE</scope>
    <source>
        <strain evidence="4">NT6N</strain>
    </source>
</reference>
<evidence type="ECO:0008006" key="5">
    <source>
        <dbReference type="Google" id="ProtNLM"/>
    </source>
</evidence>
<name>A0AAT9FHR7_9BACT</name>
<feature type="region of interest" description="Disordered" evidence="3">
    <location>
        <begin position="1"/>
        <end position="20"/>
    </location>
</feature>
<dbReference type="InterPro" id="IPR036161">
    <property type="entry name" value="RPB6/omega-like_sf"/>
</dbReference>